<comment type="caution">
    <text evidence="1">The sequence shown here is derived from an EMBL/GenBank/DDBJ whole genome shotgun (WGS) entry which is preliminary data.</text>
</comment>
<protein>
    <submittedName>
        <fullName evidence="1">Uncharacterized protein</fullName>
    </submittedName>
</protein>
<evidence type="ECO:0000313" key="2">
    <source>
        <dbReference type="Proteomes" id="UP000658390"/>
    </source>
</evidence>
<dbReference type="AlphaFoldDB" id="A0A8I1FPR6"/>
<dbReference type="Proteomes" id="UP000658390">
    <property type="component" value="Unassembled WGS sequence"/>
</dbReference>
<dbReference type="RefSeq" id="WP_019823640.1">
    <property type="nucleotide sequence ID" value="NZ_ATLR01000014.1"/>
</dbReference>
<gene>
    <name evidence="1" type="ORF">JFT45_00370</name>
</gene>
<proteinExistence type="predicted"/>
<organism evidence="1 2">
    <name type="scientific">Pseudomonas psychrophila</name>
    <dbReference type="NCBI Taxonomy" id="122355"/>
    <lineage>
        <taxon>Bacteria</taxon>
        <taxon>Pseudomonadati</taxon>
        <taxon>Pseudomonadota</taxon>
        <taxon>Gammaproteobacteria</taxon>
        <taxon>Pseudomonadales</taxon>
        <taxon>Pseudomonadaceae</taxon>
        <taxon>Pseudomonas</taxon>
    </lineage>
</organism>
<reference evidence="1" key="1">
    <citation type="submission" date="2020-12" db="EMBL/GenBank/DDBJ databases">
        <title>Antibiotic resistance and phylogeny of Pseudomonas spp. isolated over three decades from chicken meat in the Norwegian food chain.</title>
        <authorList>
            <person name="Moen B."/>
        </authorList>
    </citation>
    <scope>NUCLEOTIDE SEQUENCE</scope>
    <source>
        <strain evidence="1">MF6762</strain>
    </source>
</reference>
<name>A0A8I1FPR6_9PSED</name>
<accession>A0A8I1FPR6</accession>
<dbReference type="EMBL" id="JAEKCZ010000001">
    <property type="protein sequence ID" value="MBJ2254979.1"/>
    <property type="molecule type" value="Genomic_DNA"/>
</dbReference>
<sequence>MTAAKSSAPGMMFIALILVPWLVATWFYSADRVVWECHLDFEMLVTSSDQRVERTLGSYSQFFYGNNLGFSRISGRKVNVLKNHQTRVHNFYRFMDFKYVQAGPYLKNKITKITRKQGDTLSDDQELAFMSVPGEDVYDQVLKLGPNTYSFGRLGMPRQICQGRQGWLMPRLR</sequence>
<evidence type="ECO:0000313" key="1">
    <source>
        <dbReference type="EMBL" id="MBJ2254979.1"/>
    </source>
</evidence>